<dbReference type="CDD" id="cd14528">
    <property type="entry name" value="PFA-DSP_Siw14"/>
    <property type="match status" value="1"/>
</dbReference>
<evidence type="ECO:0000313" key="11">
    <source>
        <dbReference type="Proteomes" id="UP001498771"/>
    </source>
</evidence>
<dbReference type="InterPro" id="IPR029021">
    <property type="entry name" value="Prot-tyrosine_phosphatase-like"/>
</dbReference>
<feature type="domain" description="Tyrosine-protein phosphatase" evidence="9">
    <location>
        <begin position="142"/>
        <end position="291"/>
    </location>
</feature>
<dbReference type="GeneID" id="90037389"/>
<feature type="region of interest" description="Disordered" evidence="8">
    <location>
        <begin position="305"/>
        <end position="335"/>
    </location>
</feature>
<comment type="caution">
    <text evidence="10">The sequence shown here is derived from an EMBL/GenBank/DDBJ whole genome shotgun (WGS) entry which is preliminary data.</text>
</comment>
<sequence>MTTAAAFYNYQSTAEISTTSATTSSMTRRSTTADESMTAVAAAAATVTRGGGNEDKMMSDDFSNQKKKKRRNVLGCGVEEVEDADEEYEEEYDDIDVGVFECELPEEEVPAIPVPVAAPLTEALTKTVSAPGTVSGYAVPENFSMVAPGIYRSSFPQAENFEYLKKKNFKSILVLVPEPYPEHNKRFLKENNIQFFQVGLSQNKEPFANVSSEAITTALKIAINPANHPLLIHCNGGKHRTGCLVGCIRKLQDWSLTMIFDEYRRFAHPKVRPLDQQFIELYDEREVVLLGRVYKWLPIRWDKSMTHSRPSHSSGAKAGSGVAAGRDQRAPQASVASLHTPLVPKHHQSQYHSLHQHQSQPLLSYATSSRNYRVHSGEHNSAAFSNNAGTLLPAAAMNATTEPAQSSSSTSPPSPPEAGGEMSEKLLMSAVSVAPFA</sequence>
<dbReference type="SUPFAM" id="SSF52799">
    <property type="entry name" value="(Phosphotyrosine protein) phosphatases II"/>
    <property type="match status" value="1"/>
</dbReference>
<dbReference type="PANTHER" id="PTHR31126">
    <property type="entry name" value="TYROSINE-PROTEIN PHOSPHATASE"/>
    <property type="match status" value="1"/>
</dbReference>
<proteinExistence type="inferred from homology"/>
<comment type="catalytic activity">
    <reaction evidence="7">
        <text>6-diphospho-1D-myo-inositol pentakisphosphate + H2O = 1D-myo-inositol hexakisphosphate + phosphate + H(+)</text>
        <dbReference type="Rhea" id="RHEA:79703"/>
        <dbReference type="ChEBI" id="CHEBI:15377"/>
        <dbReference type="ChEBI" id="CHEBI:15378"/>
        <dbReference type="ChEBI" id="CHEBI:43474"/>
        <dbReference type="ChEBI" id="CHEBI:58130"/>
        <dbReference type="ChEBI" id="CHEBI:230534"/>
        <dbReference type="EC" id="3.6.1.52"/>
    </reaction>
    <physiologicalReaction direction="left-to-right" evidence="7">
        <dbReference type="Rhea" id="RHEA:79704"/>
    </physiologicalReaction>
</comment>
<keyword evidence="11" id="KW-1185">Reference proteome</keyword>
<evidence type="ECO:0000256" key="6">
    <source>
        <dbReference type="ARBA" id="ARBA00047927"/>
    </source>
</evidence>
<evidence type="ECO:0000259" key="9">
    <source>
        <dbReference type="PROSITE" id="PS50054"/>
    </source>
</evidence>
<keyword evidence="2" id="KW-0378">Hydrolase</keyword>
<feature type="compositionally biased region" description="Low complexity" evidence="8">
    <location>
        <begin position="399"/>
        <end position="411"/>
    </location>
</feature>
<feature type="region of interest" description="Disordered" evidence="8">
    <location>
        <begin position="399"/>
        <end position="426"/>
    </location>
</feature>
<comment type="similarity">
    <text evidence="3">Belongs to the protein-tyrosine phosphatase family. Atypical dual-specificity phosphatase Siw14-like subfamily.</text>
</comment>
<dbReference type="EC" id="3.6.1.52" evidence="1"/>
<reference evidence="10 11" key="1">
    <citation type="submission" date="2024-03" db="EMBL/GenBank/DDBJ databases">
        <title>Genome-scale model development and genomic sequencing of the oleaginous clade Lipomyces.</title>
        <authorList>
            <consortium name="Lawrence Berkeley National Laboratory"/>
            <person name="Czajka J.J."/>
            <person name="Han Y."/>
            <person name="Kim J."/>
            <person name="Mondo S.J."/>
            <person name="Hofstad B.A."/>
            <person name="Robles A."/>
            <person name="Haridas S."/>
            <person name="Riley R."/>
            <person name="LaButti K."/>
            <person name="Pangilinan J."/>
            <person name="Andreopoulos W."/>
            <person name="Lipzen A."/>
            <person name="Yan J."/>
            <person name="Wang M."/>
            <person name="Ng V."/>
            <person name="Grigoriev I.V."/>
            <person name="Spatafora J.W."/>
            <person name="Magnuson J.K."/>
            <person name="Baker S.E."/>
            <person name="Pomraning K.R."/>
        </authorList>
    </citation>
    <scope>NUCLEOTIDE SEQUENCE [LARGE SCALE GENOMIC DNA]</scope>
    <source>
        <strain evidence="10 11">Phaff 52-87</strain>
    </source>
</reference>
<feature type="compositionally biased region" description="Low complexity" evidence="8">
    <location>
        <begin position="17"/>
        <end position="30"/>
    </location>
</feature>
<organism evidence="10 11">
    <name type="scientific">Myxozyma melibiosi</name>
    <dbReference type="NCBI Taxonomy" id="54550"/>
    <lineage>
        <taxon>Eukaryota</taxon>
        <taxon>Fungi</taxon>
        <taxon>Dikarya</taxon>
        <taxon>Ascomycota</taxon>
        <taxon>Saccharomycotina</taxon>
        <taxon>Lipomycetes</taxon>
        <taxon>Lipomycetales</taxon>
        <taxon>Lipomycetaceae</taxon>
        <taxon>Myxozyma</taxon>
    </lineage>
</organism>
<name>A0ABR1FFB0_9ASCO</name>
<dbReference type="RefSeq" id="XP_064771470.1">
    <property type="nucleotide sequence ID" value="XM_064911877.1"/>
</dbReference>
<gene>
    <name evidence="10" type="ORF">BZA70DRAFT_273729</name>
</gene>
<dbReference type="InterPro" id="IPR004861">
    <property type="entry name" value="Siw14-like"/>
</dbReference>
<evidence type="ECO:0000313" key="10">
    <source>
        <dbReference type="EMBL" id="KAK7208437.1"/>
    </source>
</evidence>
<dbReference type="Pfam" id="PF03162">
    <property type="entry name" value="Y_phosphatase2"/>
    <property type="match status" value="1"/>
</dbReference>
<dbReference type="InterPro" id="IPR020428">
    <property type="entry name" value="PFA-DSPs"/>
</dbReference>
<evidence type="ECO:0000256" key="3">
    <source>
        <dbReference type="ARBA" id="ARBA00044949"/>
    </source>
</evidence>
<feature type="region of interest" description="Disordered" evidence="8">
    <location>
        <begin position="17"/>
        <end position="37"/>
    </location>
</feature>
<comment type="catalytic activity">
    <reaction evidence="5">
        <text>3,5-bis(diphospho)-1D-myo-inositol 1,2,4,6-tetrakisphosphate + H2O = 3-diphospho-1D-myo-inositol 1,2,4,5,6-pentakisphosphate + phosphate + 2 H(+)</text>
        <dbReference type="Rhea" id="RHEA:56312"/>
        <dbReference type="ChEBI" id="CHEBI:15377"/>
        <dbReference type="ChEBI" id="CHEBI:15378"/>
        <dbReference type="ChEBI" id="CHEBI:43474"/>
        <dbReference type="ChEBI" id="CHEBI:140372"/>
        <dbReference type="ChEBI" id="CHEBI:140374"/>
        <dbReference type="EC" id="3.6.1.52"/>
    </reaction>
    <physiologicalReaction direction="left-to-right" evidence="5">
        <dbReference type="Rhea" id="RHEA:56313"/>
    </physiologicalReaction>
</comment>
<evidence type="ECO:0000256" key="7">
    <source>
        <dbReference type="ARBA" id="ARBA00048424"/>
    </source>
</evidence>
<accession>A0ABR1FFB0</accession>
<feature type="compositionally biased region" description="Low complexity" evidence="8">
    <location>
        <begin position="311"/>
        <end position="325"/>
    </location>
</feature>
<comment type="catalytic activity">
    <reaction evidence="6">
        <text>1,5-bis(diphospho)-1D-myo-inositol 2,3,4,6-tetrakisphosphate + H2O = 1-diphospho-1D-myo-inositol 2,3,4,5,6-pentakisphosphate + phosphate + 2 H(+)</text>
        <dbReference type="Rhea" id="RHEA:79699"/>
        <dbReference type="ChEBI" id="CHEBI:15377"/>
        <dbReference type="ChEBI" id="CHEBI:15378"/>
        <dbReference type="ChEBI" id="CHEBI:43474"/>
        <dbReference type="ChEBI" id="CHEBI:74946"/>
        <dbReference type="ChEBI" id="CHEBI:77983"/>
        <dbReference type="EC" id="3.6.1.52"/>
    </reaction>
    <physiologicalReaction direction="left-to-right" evidence="6">
        <dbReference type="Rhea" id="RHEA:79700"/>
    </physiologicalReaction>
</comment>
<dbReference type="InterPro" id="IPR016130">
    <property type="entry name" value="Tyr_Pase_AS"/>
</dbReference>
<evidence type="ECO:0000256" key="8">
    <source>
        <dbReference type="SAM" id="MobiDB-lite"/>
    </source>
</evidence>
<dbReference type="InterPro" id="IPR020422">
    <property type="entry name" value="TYR_PHOSPHATASE_DUAL_dom"/>
</dbReference>
<dbReference type="Proteomes" id="UP001498771">
    <property type="component" value="Unassembled WGS sequence"/>
</dbReference>
<evidence type="ECO:0000256" key="5">
    <source>
        <dbReference type="ARBA" id="ARBA00047562"/>
    </source>
</evidence>
<dbReference type="EMBL" id="JBBJBU010000001">
    <property type="protein sequence ID" value="KAK7208437.1"/>
    <property type="molecule type" value="Genomic_DNA"/>
</dbReference>
<dbReference type="PROSITE" id="PS00383">
    <property type="entry name" value="TYR_PHOSPHATASE_1"/>
    <property type="match status" value="1"/>
</dbReference>
<evidence type="ECO:0000256" key="2">
    <source>
        <dbReference type="ARBA" id="ARBA00022801"/>
    </source>
</evidence>
<comment type="catalytic activity">
    <reaction evidence="4">
        <text>5-diphospho-1D-myo-inositol 1,2,3,4,6-pentakisphosphate + H2O = 1D-myo-inositol hexakisphosphate + phosphate + H(+)</text>
        <dbReference type="Rhea" id="RHEA:22384"/>
        <dbReference type="ChEBI" id="CHEBI:15377"/>
        <dbReference type="ChEBI" id="CHEBI:15378"/>
        <dbReference type="ChEBI" id="CHEBI:43474"/>
        <dbReference type="ChEBI" id="CHEBI:58130"/>
        <dbReference type="ChEBI" id="CHEBI:58628"/>
        <dbReference type="EC" id="3.6.1.52"/>
    </reaction>
    <physiologicalReaction direction="left-to-right" evidence="4">
        <dbReference type="Rhea" id="RHEA:22385"/>
    </physiologicalReaction>
</comment>
<dbReference type="PROSITE" id="PS50054">
    <property type="entry name" value="TYR_PHOSPHATASE_DUAL"/>
    <property type="match status" value="1"/>
</dbReference>
<dbReference type="Gene3D" id="3.90.190.10">
    <property type="entry name" value="Protein tyrosine phosphatase superfamily"/>
    <property type="match status" value="1"/>
</dbReference>
<dbReference type="PANTHER" id="PTHR31126:SF48">
    <property type="entry name" value="INOSITOL PHOSPHATASE SIW14"/>
    <property type="match status" value="1"/>
</dbReference>
<evidence type="ECO:0000256" key="1">
    <source>
        <dbReference type="ARBA" id="ARBA00012527"/>
    </source>
</evidence>
<protein>
    <recommendedName>
        <fullName evidence="1">diphosphoinositol-polyphosphate diphosphatase</fullName>
        <ecNumber evidence="1">3.6.1.52</ecNumber>
    </recommendedName>
</protein>
<evidence type="ECO:0000256" key="4">
    <source>
        <dbReference type="ARBA" id="ARBA00047342"/>
    </source>
</evidence>
<dbReference type="PRINTS" id="PR01911">
    <property type="entry name" value="PFDSPHPHTASE"/>
</dbReference>